<gene>
    <name evidence="1" type="ORF">Tci_895220</name>
</gene>
<sequence>YEVELADGKIVSTNTVLQGCTLELLNREFKIDLLSTRLGSFDVIVGMDWLARYHAVIIYDEHIVRIPLPDNNNLDIYGERLNDCLNSLSCVKALRELQEKGFIRPSSSPWGAPVHRLQRVKQSNH</sequence>
<comment type="caution">
    <text evidence="1">The sequence shown here is derived from an EMBL/GenBank/DDBJ whole genome shotgun (WGS) entry which is preliminary data.</text>
</comment>
<dbReference type="GO" id="GO:0003964">
    <property type="term" value="F:RNA-directed DNA polymerase activity"/>
    <property type="evidence" value="ECO:0007669"/>
    <property type="project" value="UniProtKB-KW"/>
</dbReference>
<protein>
    <submittedName>
        <fullName evidence="1">Reverse transcriptase domain-containing protein</fullName>
    </submittedName>
</protein>
<dbReference type="EMBL" id="BKCJ011343416">
    <property type="protein sequence ID" value="GFD23251.1"/>
    <property type="molecule type" value="Genomic_DNA"/>
</dbReference>
<name>A0A699UNP7_TANCI</name>
<reference evidence="1" key="1">
    <citation type="journal article" date="2019" name="Sci. Rep.">
        <title>Draft genome of Tanacetum cinerariifolium, the natural source of mosquito coil.</title>
        <authorList>
            <person name="Yamashiro T."/>
            <person name="Shiraishi A."/>
            <person name="Satake H."/>
            <person name="Nakayama K."/>
        </authorList>
    </citation>
    <scope>NUCLEOTIDE SEQUENCE</scope>
</reference>
<dbReference type="InterPro" id="IPR032567">
    <property type="entry name" value="RTL1-rel"/>
</dbReference>
<dbReference type="CDD" id="cd00303">
    <property type="entry name" value="retropepsin_like"/>
    <property type="match status" value="1"/>
</dbReference>
<organism evidence="1">
    <name type="scientific">Tanacetum cinerariifolium</name>
    <name type="common">Dalmatian daisy</name>
    <name type="synonym">Chrysanthemum cinerariifolium</name>
    <dbReference type="NCBI Taxonomy" id="118510"/>
    <lineage>
        <taxon>Eukaryota</taxon>
        <taxon>Viridiplantae</taxon>
        <taxon>Streptophyta</taxon>
        <taxon>Embryophyta</taxon>
        <taxon>Tracheophyta</taxon>
        <taxon>Spermatophyta</taxon>
        <taxon>Magnoliopsida</taxon>
        <taxon>eudicotyledons</taxon>
        <taxon>Gunneridae</taxon>
        <taxon>Pentapetalae</taxon>
        <taxon>asterids</taxon>
        <taxon>campanulids</taxon>
        <taxon>Asterales</taxon>
        <taxon>Asteraceae</taxon>
        <taxon>Asteroideae</taxon>
        <taxon>Anthemideae</taxon>
        <taxon>Anthemidinae</taxon>
        <taxon>Tanacetum</taxon>
    </lineage>
</organism>
<dbReference type="AlphaFoldDB" id="A0A699UNP7"/>
<evidence type="ECO:0000313" key="1">
    <source>
        <dbReference type="EMBL" id="GFD23251.1"/>
    </source>
</evidence>
<dbReference type="PANTHER" id="PTHR15503">
    <property type="entry name" value="LDOC1 RELATED"/>
    <property type="match status" value="1"/>
</dbReference>
<keyword evidence="1" id="KW-0808">Transferase</keyword>
<dbReference type="InterPro" id="IPR021109">
    <property type="entry name" value="Peptidase_aspartic_dom_sf"/>
</dbReference>
<accession>A0A699UNP7</accession>
<dbReference type="Gene3D" id="2.40.70.10">
    <property type="entry name" value="Acid Proteases"/>
    <property type="match status" value="1"/>
</dbReference>
<dbReference type="Pfam" id="PF08284">
    <property type="entry name" value="RVP_2"/>
    <property type="match status" value="1"/>
</dbReference>
<keyword evidence="1" id="KW-0548">Nucleotidyltransferase</keyword>
<proteinExistence type="predicted"/>
<dbReference type="PANTHER" id="PTHR15503:SF45">
    <property type="entry name" value="RNA-DIRECTED DNA POLYMERASE HOMOLOG"/>
    <property type="match status" value="1"/>
</dbReference>
<keyword evidence="1" id="KW-0695">RNA-directed DNA polymerase</keyword>
<feature type="non-terminal residue" evidence="1">
    <location>
        <position position="1"/>
    </location>
</feature>